<name>R7VDE6_CAPTE</name>
<evidence type="ECO:0000313" key="3">
    <source>
        <dbReference type="EnsemblMetazoa" id="CapteP226344"/>
    </source>
</evidence>
<dbReference type="Proteomes" id="UP000014760">
    <property type="component" value="Unassembled WGS sequence"/>
</dbReference>
<organism evidence="2">
    <name type="scientific">Capitella teleta</name>
    <name type="common">Polychaete worm</name>
    <dbReference type="NCBI Taxonomy" id="283909"/>
    <lineage>
        <taxon>Eukaryota</taxon>
        <taxon>Metazoa</taxon>
        <taxon>Spiralia</taxon>
        <taxon>Lophotrochozoa</taxon>
        <taxon>Annelida</taxon>
        <taxon>Polychaeta</taxon>
        <taxon>Sedentaria</taxon>
        <taxon>Scolecida</taxon>
        <taxon>Capitellidae</taxon>
        <taxon>Capitella</taxon>
    </lineage>
</organism>
<keyword evidence="4" id="KW-1185">Reference proteome</keyword>
<feature type="signal peptide" evidence="1">
    <location>
        <begin position="1"/>
        <end position="15"/>
    </location>
</feature>
<dbReference type="EnsemblMetazoa" id="CapteT226344">
    <property type="protein sequence ID" value="CapteP226344"/>
    <property type="gene ID" value="CapteG226344"/>
</dbReference>
<protein>
    <recommendedName>
        <fullName evidence="5">Chitin-binding type-2 domain-containing protein</fullName>
    </recommendedName>
</protein>
<gene>
    <name evidence="2" type="ORF">CAPTEDRAFT_226344</name>
</gene>
<reference evidence="2 4" key="2">
    <citation type="journal article" date="2013" name="Nature">
        <title>Insights into bilaterian evolution from three spiralian genomes.</title>
        <authorList>
            <person name="Simakov O."/>
            <person name="Marletaz F."/>
            <person name="Cho S.J."/>
            <person name="Edsinger-Gonzales E."/>
            <person name="Havlak P."/>
            <person name="Hellsten U."/>
            <person name="Kuo D.H."/>
            <person name="Larsson T."/>
            <person name="Lv J."/>
            <person name="Arendt D."/>
            <person name="Savage R."/>
            <person name="Osoegawa K."/>
            <person name="de Jong P."/>
            <person name="Grimwood J."/>
            <person name="Chapman J.A."/>
            <person name="Shapiro H."/>
            <person name="Aerts A."/>
            <person name="Otillar R.P."/>
            <person name="Terry A.Y."/>
            <person name="Boore J.L."/>
            <person name="Grigoriev I.V."/>
            <person name="Lindberg D.R."/>
            <person name="Seaver E.C."/>
            <person name="Weisblat D.A."/>
            <person name="Putnam N.H."/>
            <person name="Rokhsar D.S."/>
        </authorList>
    </citation>
    <scope>NUCLEOTIDE SEQUENCE</scope>
    <source>
        <strain evidence="2 4">I ESC-2004</strain>
    </source>
</reference>
<evidence type="ECO:0000256" key="1">
    <source>
        <dbReference type="SAM" id="SignalP"/>
    </source>
</evidence>
<dbReference type="OrthoDB" id="6314346at2759"/>
<evidence type="ECO:0000313" key="2">
    <source>
        <dbReference type="EMBL" id="ELU16592.1"/>
    </source>
</evidence>
<sequence>MIFCFVILALTSVSAKNFQAAVEVKHEVHKETHAAADTVYHGEYKGKCGNDGFYYNDESSIVICSNGNAHIQPCAPGSKNSAKEHYEKGTTYVYRDFCDVNLVDDGYTLTHRDATHSKSDYSTQKVASKVNVAPKVDVTVEEIKVYAGKYEGKCSNDGFYYNDESSIVICSNGNAHIQPCAPGSKNSAKEHYEKGTTYAYRDFCDVNLVDDGYALTHRDATHVENGYAQKQGHATSYMPPKEVKKVTVVPKPEPNPVPKNYIGKYEGKCSNDGFYYNDESSIVICSNGNAHIQPCAPGSKNSAKEHYEKGTTYAYRDFCDVNLVDDGYSLNHVAYSDVPHQKEYGMPDAYAYHGYHGSYDIFGNAHVYHPAPGNYGW</sequence>
<dbReference type="HOGENOM" id="CLU_734133_0_0_1"/>
<keyword evidence="1" id="KW-0732">Signal</keyword>
<evidence type="ECO:0000313" key="4">
    <source>
        <dbReference type="Proteomes" id="UP000014760"/>
    </source>
</evidence>
<reference evidence="4" key="1">
    <citation type="submission" date="2012-12" db="EMBL/GenBank/DDBJ databases">
        <authorList>
            <person name="Hellsten U."/>
            <person name="Grimwood J."/>
            <person name="Chapman J.A."/>
            <person name="Shapiro H."/>
            <person name="Aerts A."/>
            <person name="Otillar R.P."/>
            <person name="Terry A.Y."/>
            <person name="Boore J.L."/>
            <person name="Simakov O."/>
            <person name="Marletaz F."/>
            <person name="Cho S.-J."/>
            <person name="Edsinger-Gonzales E."/>
            <person name="Havlak P."/>
            <person name="Kuo D.-H."/>
            <person name="Larsson T."/>
            <person name="Lv J."/>
            <person name="Arendt D."/>
            <person name="Savage R."/>
            <person name="Osoegawa K."/>
            <person name="de Jong P."/>
            <person name="Lindberg D.R."/>
            <person name="Seaver E.C."/>
            <person name="Weisblat D.A."/>
            <person name="Putnam N.H."/>
            <person name="Grigoriev I.V."/>
            <person name="Rokhsar D.S."/>
        </authorList>
    </citation>
    <scope>NUCLEOTIDE SEQUENCE</scope>
    <source>
        <strain evidence="4">I ESC-2004</strain>
    </source>
</reference>
<reference evidence="3" key="3">
    <citation type="submission" date="2015-06" db="UniProtKB">
        <authorList>
            <consortium name="EnsemblMetazoa"/>
        </authorList>
    </citation>
    <scope>IDENTIFICATION</scope>
</reference>
<dbReference type="AlphaFoldDB" id="R7VDE6"/>
<evidence type="ECO:0008006" key="5">
    <source>
        <dbReference type="Google" id="ProtNLM"/>
    </source>
</evidence>
<dbReference type="EMBL" id="AMQN01017373">
    <property type="status" value="NOT_ANNOTATED_CDS"/>
    <property type="molecule type" value="Genomic_DNA"/>
</dbReference>
<accession>R7VDE6</accession>
<dbReference type="EMBL" id="KB293049">
    <property type="protein sequence ID" value="ELU16592.1"/>
    <property type="molecule type" value="Genomic_DNA"/>
</dbReference>
<proteinExistence type="predicted"/>
<feature type="chain" id="PRO_5011952057" description="Chitin-binding type-2 domain-containing protein" evidence="1">
    <location>
        <begin position="16"/>
        <end position="377"/>
    </location>
</feature>